<reference evidence="8" key="1">
    <citation type="submission" date="2020-10" db="EMBL/GenBank/DDBJ databases">
        <authorList>
            <person name="Lu T."/>
            <person name="Wang Q."/>
            <person name="Han X."/>
        </authorList>
    </citation>
    <scope>NUCLEOTIDE SEQUENCE</scope>
    <source>
        <strain evidence="8">WQ 366</strain>
    </source>
</reference>
<feature type="domain" description="RagB/SusD" evidence="6">
    <location>
        <begin position="307"/>
        <end position="455"/>
    </location>
</feature>
<dbReference type="InterPro" id="IPR012944">
    <property type="entry name" value="SusD_RagB_dom"/>
</dbReference>
<evidence type="ECO:0000256" key="4">
    <source>
        <dbReference type="ARBA" id="ARBA00023136"/>
    </source>
</evidence>
<keyword evidence="3" id="KW-0732">Signal</keyword>
<evidence type="ECO:0000259" key="6">
    <source>
        <dbReference type="Pfam" id="PF07980"/>
    </source>
</evidence>
<evidence type="ECO:0000256" key="3">
    <source>
        <dbReference type="ARBA" id="ARBA00022729"/>
    </source>
</evidence>
<protein>
    <submittedName>
        <fullName evidence="8">RagB/SusD family nutrient uptake outer membrane protein</fullName>
    </submittedName>
</protein>
<comment type="similarity">
    <text evidence="2">Belongs to the SusD family.</text>
</comment>
<dbReference type="InterPro" id="IPR011990">
    <property type="entry name" value="TPR-like_helical_dom_sf"/>
</dbReference>
<dbReference type="Pfam" id="PF07980">
    <property type="entry name" value="SusD_RagB"/>
    <property type="match status" value="1"/>
</dbReference>
<evidence type="ECO:0000259" key="7">
    <source>
        <dbReference type="Pfam" id="PF14322"/>
    </source>
</evidence>
<dbReference type="Pfam" id="PF14322">
    <property type="entry name" value="SusD-like_3"/>
    <property type="match status" value="1"/>
</dbReference>
<organism evidence="8 9">
    <name type="scientific">Sphingobacterium bovistauri</name>
    <dbReference type="NCBI Taxonomy" id="2781959"/>
    <lineage>
        <taxon>Bacteria</taxon>
        <taxon>Pseudomonadati</taxon>
        <taxon>Bacteroidota</taxon>
        <taxon>Sphingobacteriia</taxon>
        <taxon>Sphingobacteriales</taxon>
        <taxon>Sphingobacteriaceae</taxon>
        <taxon>Sphingobacterium</taxon>
    </lineage>
</organism>
<comment type="caution">
    <text evidence="8">The sequence shown here is derived from an EMBL/GenBank/DDBJ whole genome shotgun (WGS) entry which is preliminary data.</text>
</comment>
<dbReference type="InterPro" id="IPR033985">
    <property type="entry name" value="SusD-like_N"/>
</dbReference>
<dbReference type="RefSeq" id="WP_225554560.1">
    <property type="nucleotide sequence ID" value="NZ_JADEYP010000028.1"/>
</dbReference>
<evidence type="ECO:0000256" key="1">
    <source>
        <dbReference type="ARBA" id="ARBA00004442"/>
    </source>
</evidence>
<evidence type="ECO:0000256" key="2">
    <source>
        <dbReference type="ARBA" id="ARBA00006275"/>
    </source>
</evidence>
<keyword evidence="9" id="KW-1185">Reference proteome</keyword>
<feature type="domain" description="SusD-like N-terminal" evidence="7">
    <location>
        <begin position="24"/>
        <end position="224"/>
    </location>
</feature>
<dbReference type="SUPFAM" id="SSF48452">
    <property type="entry name" value="TPR-like"/>
    <property type="match status" value="1"/>
</dbReference>
<proteinExistence type="inferred from homology"/>
<dbReference type="Gene3D" id="1.25.40.390">
    <property type="match status" value="1"/>
</dbReference>
<sequence length="488" mass="54896">MKNKLLFIICILFVSINTGCEKILDHQPDDRTELNSQEKVSELLANAYPKGSYITMAESMSDLAGDKGNNGKTFVNQFAWMFKDQLDPSDTDSPPFYWNACYNAIAAANYALEALSKLEETSATRADRGEALVARAYSHFMLVTFFAKSYDPQTASTDLGIPYVIDPQKVVEGSYSRGTVKSVYDNIEKDLLEGISLISDQKYTVPKYHFNTKAAYAFATRFYLFKQEYQKVIEFANKVYTTEAIGNNLRAWNTVYSGFGYYELEAIYTNSTEPANLLLQEAKTSWGRNYAGYTYALSESVLQKVFLSNSNPARKTFAQANKIFGGTELVYNLPKFREHFVKPSISANFGDAYNMIPLFTTEEVLFNRAEAHASLGNNAACIADLDVYLSKRLVSYSAVNDKFSEQKATAFFTGKTSSQALIESILNFKKIEYIHEGMRWFDILRHKIAFEHISADGKINISISADDNRKVLQIPENAIAIGLEANPR</sequence>
<accession>A0ABS7Z885</accession>
<dbReference type="EMBL" id="JADEYP010000028">
    <property type="protein sequence ID" value="MCA5006198.1"/>
    <property type="molecule type" value="Genomic_DNA"/>
</dbReference>
<keyword evidence="5" id="KW-0998">Cell outer membrane</keyword>
<keyword evidence="4" id="KW-0472">Membrane</keyword>
<dbReference type="Proteomes" id="UP001165302">
    <property type="component" value="Unassembled WGS sequence"/>
</dbReference>
<evidence type="ECO:0000256" key="5">
    <source>
        <dbReference type="ARBA" id="ARBA00023237"/>
    </source>
</evidence>
<evidence type="ECO:0000313" key="8">
    <source>
        <dbReference type="EMBL" id="MCA5006198.1"/>
    </source>
</evidence>
<comment type="subcellular location">
    <subcellularLocation>
        <location evidence="1">Cell outer membrane</location>
    </subcellularLocation>
</comment>
<name>A0ABS7Z885_9SPHI</name>
<gene>
    <name evidence="8" type="ORF">IPZ78_13670</name>
</gene>
<evidence type="ECO:0000313" key="9">
    <source>
        <dbReference type="Proteomes" id="UP001165302"/>
    </source>
</evidence>